<evidence type="ECO:0000313" key="2">
    <source>
        <dbReference type="EMBL" id="CAF3966283.1"/>
    </source>
</evidence>
<name>A0A8S2MND6_9BILA</name>
<dbReference type="EMBL" id="CAJOBH010002691">
    <property type="protein sequence ID" value="CAF3918669.1"/>
    <property type="molecule type" value="Genomic_DNA"/>
</dbReference>
<reference evidence="2" key="1">
    <citation type="submission" date="2021-02" db="EMBL/GenBank/DDBJ databases">
        <authorList>
            <person name="Nowell W R."/>
        </authorList>
    </citation>
    <scope>NUCLEOTIDE SEQUENCE</scope>
</reference>
<comment type="caution">
    <text evidence="2">The sequence shown here is derived from an EMBL/GenBank/DDBJ whole genome shotgun (WGS) entry which is preliminary data.</text>
</comment>
<dbReference type="Proteomes" id="UP000681720">
    <property type="component" value="Unassembled WGS sequence"/>
</dbReference>
<dbReference type="AlphaFoldDB" id="A0A8S2MND6"/>
<evidence type="ECO:0000313" key="1">
    <source>
        <dbReference type="EMBL" id="CAF3918669.1"/>
    </source>
</evidence>
<dbReference type="Proteomes" id="UP000681967">
    <property type="component" value="Unassembled WGS sequence"/>
</dbReference>
<organism evidence="2 3">
    <name type="scientific">Rotaria magnacalcarata</name>
    <dbReference type="NCBI Taxonomy" id="392030"/>
    <lineage>
        <taxon>Eukaryota</taxon>
        <taxon>Metazoa</taxon>
        <taxon>Spiralia</taxon>
        <taxon>Gnathifera</taxon>
        <taxon>Rotifera</taxon>
        <taxon>Eurotatoria</taxon>
        <taxon>Bdelloidea</taxon>
        <taxon>Philodinida</taxon>
        <taxon>Philodinidae</taxon>
        <taxon>Rotaria</taxon>
    </lineage>
</organism>
<protein>
    <submittedName>
        <fullName evidence="2">Uncharacterized protein</fullName>
    </submittedName>
</protein>
<feature type="non-terminal residue" evidence="2">
    <location>
        <position position="1"/>
    </location>
</feature>
<sequence>HRNLTLDDGIHIIITNFLSYKERFHNEEMNSYNANNDSIVYSEINVPYQYSHRSNNTIQENSSPSMLTLGDRLPLSMLLCLLADGRQLTLEEIDRVLVYLLEKKAKMLTLPAGTLPPLPAQYATLNTFNHQTGALI</sequence>
<accession>A0A8S2MND6</accession>
<gene>
    <name evidence="1" type="ORF">BYL167_LOCUS9379</name>
    <name evidence="2" type="ORF">GIL414_LOCUS9906</name>
</gene>
<proteinExistence type="predicted"/>
<dbReference type="EMBL" id="CAJOBJ010003461">
    <property type="protein sequence ID" value="CAF3966283.1"/>
    <property type="molecule type" value="Genomic_DNA"/>
</dbReference>
<evidence type="ECO:0000313" key="3">
    <source>
        <dbReference type="Proteomes" id="UP000681720"/>
    </source>
</evidence>